<evidence type="ECO:0000313" key="3">
    <source>
        <dbReference type="Proteomes" id="UP001283361"/>
    </source>
</evidence>
<evidence type="ECO:0000256" key="1">
    <source>
        <dbReference type="SAM" id="Phobius"/>
    </source>
</evidence>
<name>A0AAE0XZY3_9GAST</name>
<dbReference type="AlphaFoldDB" id="A0AAE0XZY3"/>
<protein>
    <submittedName>
        <fullName evidence="2">Uncharacterized protein</fullName>
    </submittedName>
</protein>
<keyword evidence="3" id="KW-1185">Reference proteome</keyword>
<organism evidence="2 3">
    <name type="scientific">Elysia crispata</name>
    <name type="common">lettuce slug</name>
    <dbReference type="NCBI Taxonomy" id="231223"/>
    <lineage>
        <taxon>Eukaryota</taxon>
        <taxon>Metazoa</taxon>
        <taxon>Spiralia</taxon>
        <taxon>Lophotrochozoa</taxon>
        <taxon>Mollusca</taxon>
        <taxon>Gastropoda</taxon>
        <taxon>Heterobranchia</taxon>
        <taxon>Euthyneura</taxon>
        <taxon>Panpulmonata</taxon>
        <taxon>Sacoglossa</taxon>
        <taxon>Placobranchoidea</taxon>
        <taxon>Plakobranchidae</taxon>
        <taxon>Elysia</taxon>
    </lineage>
</organism>
<comment type="caution">
    <text evidence="2">The sequence shown here is derived from an EMBL/GenBank/DDBJ whole genome shotgun (WGS) entry which is preliminary data.</text>
</comment>
<reference evidence="2" key="1">
    <citation type="journal article" date="2023" name="G3 (Bethesda)">
        <title>A reference genome for the long-term kleptoplast-retaining sea slug Elysia crispata morphotype clarki.</title>
        <authorList>
            <person name="Eastman K.E."/>
            <person name="Pendleton A.L."/>
            <person name="Shaikh M.A."/>
            <person name="Suttiyut T."/>
            <person name="Ogas R."/>
            <person name="Tomko P."/>
            <person name="Gavelis G."/>
            <person name="Widhalm J.R."/>
            <person name="Wisecaver J.H."/>
        </authorList>
    </citation>
    <scope>NUCLEOTIDE SEQUENCE</scope>
    <source>
        <strain evidence="2">ECLA1</strain>
    </source>
</reference>
<proteinExistence type="predicted"/>
<gene>
    <name evidence="2" type="ORF">RRG08_049632</name>
</gene>
<keyword evidence="1" id="KW-1133">Transmembrane helix</keyword>
<evidence type="ECO:0000313" key="2">
    <source>
        <dbReference type="EMBL" id="KAK3727847.1"/>
    </source>
</evidence>
<keyword evidence="1" id="KW-0472">Membrane</keyword>
<dbReference type="EMBL" id="JAWDGP010007227">
    <property type="protein sequence ID" value="KAK3727847.1"/>
    <property type="molecule type" value="Genomic_DNA"/>
</dbReference>
<dbReference type="Proteomes" id="UP001283361">
    <property type="component" value="Unassembled WGS sequence"/>
</dbReference>
<accession>A0AAE0XZY3</accession>
<feature type="transmembrane region" description="Helical" evidence="1">
    <location>
        <begin position="118"/>
        <end position="142"/>
    </location>
</feature>
<keyword evidence="1" id="KW-0812">Transmembrane</keyword>
<sequence length="150" mass="16935">MQKFLRSQQDLLIVPNTASCILSKGNSGVQQFELKKSPTDFSELQVSNSRLEQHAQIPQLVSEEKKITSDWRRPLGIEGYLRARNSSRWCGMGERSIGDLLASLLYSLFLILLPLPTLHAMCCGGVAALFIKLLISSVPHFLRSFSWKWN</sequence>